<dbReference type="InParanoid" id="E4Y169"/>
<sequence length="61" mass="7161">MHIFYFLLFCLSEAARCPGTDFEKIRVNGEDKCVKAFIYDISNPIFNRPRTWSDSEKRGRA</sequence>
<reference evidence="2" key="1">
    <citation type="journal article" date="2010" name="Science">
        <title>Plasticity of animal genome architecture unmasked by rapid evolution of a pelagic tunicate.</title>
        <authorList>
            <person name="Denoeud F."/>
            <person name="Henriet S."/>
            <person name="Mungpakdee S."/>
            <person name="Aury J.M."/>
            <person name="Da Silva C."/>
            <person name="Brinkmann H."/>
            <person name="Mikhaleva J."/>
            <person name="Olsen L.C."/>
            <person name="Jubin C."/>
            <person name="Canestro C."/>
            <person name="Bouquet J.M."/>
            <person name="Danks G."/>
            <person name="Poulain J."/>
            <person name="Campsteijn C."/>
            <person name="Adamski M."/>
            <person name="Cross I."/>
            <person name="Yadetie F."/>
            <person name="Muffato M."/>
            <person name="Louis A."/>
            <person name="Butcher S."/>
            <person name="Tsagkogeorga G."/>
            <person name="Konrad A."/>
            <person name="Singh S."/>
            <person name="Jensen M.F."/>
            <person name="Cong E.H."/>
            <person name="Eikeseth-Otteraa H."/>
            <person name="Noel B."/>
            <person name="Anthouard V."/>
            <person name="Porcel B.M."/>
            <person name="Kachouri-Lafond R."/>
            <person name="Nishino A."/>
            <person name="Ugolini M."/>
            <person name="Chourrout P."/>
            <person name="Nishida H."/>
            <person name="Aasland R."/>
            <person name="Huzurbazar S."/>
            <person name="Westhof E."/>
            <person name="Delsuc F."/>
            <person name="Lehrach H."/>
            <person name="Reinhardt R."/>
            <person name="Weissenbach J."/>
            <person name="Roy S.W."/>
            <person name="Artiguenave F."/>
            <person name="Postlethwait J.H."/>
            <person name="Manak J.R."/>
            <person name="Thompson E.M."/>
            <person name="Jaillon O."/>
            <person name="Du Pasquier L."/>
            <person name="Boudinot P."/>
            <person name="Liberles D.A."/>
            <person name="Volff J.N."/>
            <person name="Philippe H."/>
            <person name="Lenhard B."/>
            <person name="Roest Crollius H."/>
            <person name="Wincker P."/>
            <person name="Chourrout D."/>
        </authorList>
    </citation>
    <scope>NUCLEOTIDE SEQUENCE [LARGE SCALE GENOMIC DNA]</scope>
</reference>
<evidence type="ECO:0000313" key="2">
    <source>
        <dbReference type="EMBL" id="CBY15616.1"/>
    </source>
</evidence>
<evidence type="ECO:0000256" key="1">
    <source>
        <dbReference type="SAM" id="SignalP"/>
    </source>
</evidence>
<keyword evidence="3" id="KW-1185">Reference proteome</keyword>
<organism evidence="2">
    <name type="scientific">Oikopleura dioica</name>
    <name type="common">Tunicate</name>
    <dbReference type="NCBI Taxonomy" id="34765"/>
    <lineage>
        <taxon>Eukaryota</taxon>
        <taxon>Metazoa</taxon>
        <taxon>Chordata</taxon>
        <taxon>Tunicata</taxon>
        <taxon>Appendicularia</taxon>
        <taxon>Copelata</taxon>
        <taxon>Oikopleuridae</taxon>
        <taxon>Oikopleura</taxon>
    </lineage>
</organism>
<dbReference type="AlphaFoldDB" id="E4Y169"/>
<accession>E4Y169</accession>
<keyword evidence="1" id="KW-0732">Signal</keyword>
<gene>
    <name evidence="2" type="ORF">GSOID_T00013915001</name>
</gene>
<protein>
    <submittedName>
        <fullName evidence="2">Uncharacterized protein</fullName>
    </submittedName>
</protein>
<feature type="signal peptide" evidence="1">
    <location>
        <begin position="1"/>
        <end position="19"/>
    </location>
</feature>
<dbReference type="Proteomes" id="UP000001307">
    <property type="component" value="Unassembled WGS sequence"/>
</dbReference>
<dbReference type="EMBL" id="FN653578">
    <property type="protein sequence ID" value="CBY15616.1"/>
    <property type="molecule type" value="Genomic_DNA"/>
</dbReference>
<proteinExistence type="predicted"/>
<feature type="chain" id="PRO_5003193109" evidence="1">
    <location>
        <begin position="20"/>
        <end position="61"/>
    </location>
</feature>
<evidence type="ECO:0000313" key="3">
    <source>
        <dbReference type="Proteomes" id="UP000001307"/>
    </source>
</evidence>
<name>E4Y169_OIKDI</name>